<dbReference type="GO" id="GO:0006139">
    <property type="term" value="P:nucleobase-containing compound metabolic process"/>
    <property type="evidence" value="ECO:0007669"/>
    <property type="project" value="UniProtKB-ARBA"/>
</dbReference>
<dbReference type="InterPro" id="IPR036134">
    <property type="entry name" value="Crypto/Photolyase_FAD-like_sf"/>
</dbReference>
<keyword evidence="3 5" id="KW-0274">FAD</keyword>
<evidence type="ECO:0000256" key="2">
    <source>
        <dbReference type="ARBA" id="ARBA00022630"/>
    </source>
</evidence>
<dbReference type="InterPro" id="IPR005101">
    <property type="entry name" value="Cryptochr/Photolyase_FAD-bd"/>
</dbReference>
<dbReference type="SUPFAM" id="SSF48173">
    <property type="entry name" value="Cryptochrome/photolyase FAD-binding domain"/>
    <property type="match status" value="1"/>
</dbReference>
<dbReference type="OrthoDB" id="435881at2759"/>
<sequence length="454" mass="54006">MATLVLLQRDLRQFDNPALYNAVRRRKPIIVVHVMEKRLGSTSKWWLCKSLRLFRQQLEEWSIPLLHLDDSANFSDMIDYLNDHIEIEQIYSNGLDFELPDNFVEIHESFLANLIFIPEDMTKEFKIFTPFWKSIRKNCSPVKPLPNPDWCKKNHVNIEFDEYNELPMMMADDRWNQMESYWEIGEKAAQKRLELFVKTKLSDYDHGRDFFHKDGTSKLSPHLRFGEISVRQIYEKLNNKSNERFCSELGWREFAYHVYRNHGDMAKIPLNPKYCDFWPEYNDDHLNAWRNGQTGYPVIDAAMRDLSTTGWMHNRLRMLVASFLVKNLLIPWQIGEEWFYDHLVDADPAVNPFSWQWVAGCGTDSVPYFRIFNPMLQGEKFDPQGIYVRKWLPEFADFPMKRNIHQDIIKQPNLRPENYPQPIIDFKSSRERTLSTYKAIVAAKVIQLKKPRLP</sequence>
<keyword evidence="4" id="KW-0157">Chromophore</keyword>
<evidence type="ECO:0000256" key="5">
    <source>
        <dbReference type="PIRSR" id="PIRSR602081-1"/>
    </source>
</evidence>
<feature type="binding site" evidence="5">
    <location>
        <position position="245"/>
    </location>
    <ligand>
        <name>FAD</name>
        <dbReference type="ChEBI" id="CHEBI:57692"/>
    </ligand>
</feature>
<dbReference type="InterPro" id="IPR036155">
    <property type="entry name" value="Crypto/Photolyase_N_sf"/>
</dbReference>
<dbReference type="Gene3D" id="1.10.579.10">
    <property type="entry name" value="DNA Cyclobutane Dipyrimidine Photolyase, subunit A, domain 3"/>
    <property type="match status" value="1"/>
</dbReference>
<dbReference type="Gene3D" id="3.40.50.620">
    <property type="entry name" value="HUPs"/>
    <property type="match status" value="1"/>
</dbReference>
<feature type="binding site" evidence="5">
    <location>
        <position position="204"/>
    </location>
    <ligand>
        <name>FAD</name>
        <dbReference type="ChEBI" id="CHEBI:57692"/>
    </ligand>
</feature>
<dbReference type="PANTHER" id="PTHR11455:SF9">
    <property type="entry name" value="CRYPTOCHROME CIRCADIAN CLOCK 5 ISOFORM X1"/>
    <property type="match status" value="1"/>
</dbReference>
<dbReference type="PROSITE" id="PS00394">
    <property type="entry name" value="DNA_PHOTOLYASES_1_1"/>
    <property type="match status" value="1"/>
</dbReference>
<evidence type="ECO:0000313" key="8">
    <source>
        <dbReference type="Proteomes" id="UP000194236"/>
    </source>
</evidence>
<reference evidence="7 8" key="1">
    <citation type="submission" date="2017-03" db="EMBL/GenBank/DDBJ databases">
        <title>Genome Survey of Euroglyphus maynei.</title>
        <authorList>
            <person name="Arlian L.G."/>
            <person name="Morgan M.S."/>
            <person name="Rider S.D."/>
        </authorList>
    </citation>
    <scope>NUCLEOTIDE SEQUENCE [LARGE SCALE GENOMIC DNA]</scope>
    <source>
        <strain evidence="7">Arlian Lab</strain>
        <tissue evidence="7">Whole body</tissue>
    </source>
</reference>
<keyword evidence="8" id="KW-1185">Reference proteome</keyword>
<dbReference type="PRINTS" id="PR00147">
    <property type="entry name" value="DNAPHOTLYASE"/>
</dbReference>
<accession>A0A1Y3BC08</accession>
<dbReference type="AlphaFoldDB" id="A0A1Y3BC08"/>
<evidence type="ECO:0000256" key="1">
    <source>
        <dbReference type="ARBA" id="ARBA00005862"/>
    </source>
</evidence>
<dbReference type="Proteomes" id="UP000194236">
    <property type="component" value="Unassembled WGS sequence"/>
</dbReference>
<dbReference type="SUPFAM" id="SSF52425">
    <property type="entry name" value="Cryptochrome/photolyase, N-terminal domain"/>
    <property type="match status" value="1"/>
</dbReference>
<dbReference type="EMBL" id="MUJZ01032727">
    <property type="protein sequence ID" value="OTF77403.1"/>
    <property type="molecule type" value="Genomic_DNA"/>
</dbReference>
<dbReference type="GO" id="GO:0003677">
    <property type="term" value="F:DNA binding"/>
    <property type="evidence" value="ECO:0007669"/>
    <property type="project" value="TreeGrafter"/>
</dbReference>
<dbReference type="PANTHER" id="PTHR11455">
    <property type="entry name" value="CRYPTOCHROME"/>
    <property type="match status" value="1"/>
</dbReference>
<evidence type="ECO:0000313" key="7">
    <source>
        <dbReference type="EMBL" id="OTF77403.1"/>
    </source>
</evidence>
<protein>
    <submittedName>
        <fullName evidence="7">Deoxyribodipyrimidine photo-lyase-like protein</fullName>
    </submittedName>
</protein>
<dbReference type="GO" id="GO:0003904">
    <property type="term" value="F:deoxyribodipyrimidine photo-lyase activity"/>
    <property type="evidence" value="ECO:0007669"/>
    <property type="project" value="TreeGrafter"/>
</dbReference>
<keyword evidence="7" id="KW-0456">Lyase</keyword>
<evidence type="ECO:0000256" key="4">
    <source>
        <dbReference type="ARBA" id="ARBA00022991"/>
    </source>
</evidence>
<dbReference type="InterPro" id="IPR018394">
    <property type="entry name" value="DNA_photolyase_1_CS_C"/>
</dbReference>
<dbReference type="InterPro" id="IPR006050">
    <property type="entry name" value="DNA_photolyase_N"/>
</dbReference>
<dbReference type="InterPro" id="IPR014729">
    <property type="entry name" value="Rossmann-like_a/b/a_fold"/>
</dbReference>
<dbReference type="GO" id="GO:0071949">
    <property type="term" value="F:FAD binding"/>
    <property type="evidence" value="ECO:0007669"/>
    <property type="project" value="TreeGrafter"/>
</dbReference>
<dbReference type="PROSITE" id="PS51645">
    <property type="entry name" value="PHR_CRY_ALPHA_BETA"/>
    <property type="match status" value="1"/>
</dbReference>
<evidence type="ECO:0000259" key="6">
    <source>
        <dbReference type="PROSITE" id="PS51645"/>
    </source>
</evidence>
<dbReference type="InterPro" id="IPR002081">
    <property type="entry name" value="Cryptochrome/DNA_photolyase_1"/>
</dbReference>
<feature type="binding site" evidence="5">
    <location>
        <begin position="345"/>
        <end position="347"/>
    </location>
    <ligand>
        <name>FAD</name>
        <dbReference type="ChEBI" id="CHEBI:57692"/>
    </ligand>
</feature>
<name>A0A1Y3BC08_EURMA</name>
<dbReference type="Pfam" id="PF00875">
    <property type="entry name" value="DNA_photolyase"/>
    <property type="match status" value="1"/>
</dbReference>
<feature type="binding site" evidence="5">
    <location>
        <begin position="216"/>
        <end position="220"/>
    </location>
    <ligand>
        <name>FAD</name>
        <dbReference type="ChEBI" id="CHEBI:57692"/>
    </ligand>
</feature>
<dbReference type="GO" id="GO:0009416">
    <property type="term" value="P:response to light stimulus"/>
    <property type="evidence" value="ECO:0007669"/>
    <property type="project" value="TreeGrafter"/>
</dbReference>
<proteinExistence type="inferred from homology"/>
<organism evidence="7 8">
    <name type="scientific">Euroglyphus maynei</name>
    <name type="common">Mayne's house dust mite</name>
    <dbReference type="NCBI Taxonomy" id="6958"/>
    <lineage>
        <taxon>Eukaryota</taxon>
        <taxon>Metazoa</taxon>
        <taxon>Ecdysozoa</taxon>
        <taxon>Arthropoda</taxon>
        <taxon>Chelicerata</taxon>
        <taxon>Arachnida</taxon>
        <taxon>Acari</taxon>
        <taxon>Acariformes</taxon>
        <taxon>Sarcoptiformes</taxon>
        <taxon>Astigmata</taxon>
        <taxon>Psoroptidia</taxon>
        <taxon>Analgoidea</taxon>
        <taxon>Pyroglyphidae</taxon>
        <taxon>Pyroglyphinae</taxon>
        <taxon>Euroglyphus</taxon>
    </lineage>
</organism>
<comment type="similarity">
    <text evidence="1">Belongs to the DNA photolyase class-1 family.</text>
</comment>
<dbReference type="PROSITE" id="PS00691">
    <property type="entry name" value="DNA_PHOTOLYASES_1_2"/>
    <property type="match status" value="1"/>
</dbReference>
<dbReference type="Pfam" id="PF03441">
    <property type="entry name" value="FAD_binding_7"/>
    <property type="match status" value="1"/>
</dbReference>
<dbReference type="Gene3D" id="1.25.40.80">
    <property type="match status" value="1"/>
</dbReference>
<comment type="caution">
    <text evidence="7">The sequence shown here is derived from an EMBL/GenBank/DDBJ whole genome shotgun (WGS) entry which is preliminary data.</text>
</comment>
<dbReference type="GO" id="GO:0006950">
    <property type="term" value="P:response to stress"/>
    <property type="evidence" value="ECO:0007669"/>
    <property type="project" value="UniProtKB-ARBA"/>
</dbReference>
<feature type="domain" description="Photolyase/cryptochrome alpha/beta" evidence="6">
    <location>
        <begin position="1"/>
        <end position="166"/>
    </location>
</feature>
<evidence type="ECO:0000256" key="3">
    <source>
        <dbReference type="ARBA" id="ARBA00022827"/>
    </source>
</evidence>
<gene>
    <name evidence="7" type="ORF">BLA29_003079</name>
</gene>
<keyword evidence="2 5" id="KW-0285">Flavoprotein</keyword>
<comment type="cofactor">
    <cofactor evidence="5">
        <name>FAD</name>
        <dbReference type="ChEBI" id="CHEBI:57692"/>
    </cofactor>
    <text evidence="5">Binds 1 FAD per subunit.</text>
</comment>